<feature type="compositionally biased region" description="Low complexity" evidence="1">
    <location>
        <begin position="190"/>
        <end position="199"/>
    </location>
</feature>
<feature type="region of interest" description="Disordered" evidence="1">
    <location>
        <begin position="1"/>
        <end position="21"/>
    </location>
</feature>
<feature type="region of interest" description="Disordered" evidence="1">
    <location>
        <begin position="60"/>
        <end position="79"/>
    </location>
</feature>
<dbReference type="AlphaFoldDB" id="A0A9W7I1I1"/>
<proteinExistence type="predicted"/>
<name>A0A9W7I1I1_HIBTR</name>
<evidence type="ECO:0000256" key="1">
    <source>
        <dbReference type="SAM" id="MobiDB-lite"/>
    </source>
</evidence>
<dbReference type="Proteomes" id="UP001165190">
    <property type="component" value="Unassembled WGS sequence"/>
</dbReference>
<dbReference type="EMBL" id="BSYR01000022">
    <property type="protein sequence ID" value="GMI87027.1"/>
    <property type="molecule type" value="Genomic_DNA"/>
</dbReference>
<reference evidence="2" key="1">
    <citation type="submission" date="2023-05" db="EMBL/GenBank/DDBJ databases">
        <title>Genome and transcriptome analyses reveal genes involved in the formation of fine ridges on petal epidermal cells in Hibiscus trionum.</title>
        <authorList>
            <person name="Koshimizu S."/>
            <person name="Masuda S."/>
            <person name="Ishii T."/>
            <person name="Shirasu K."/>
            <person name="Hoshino A."/>
            <person name="Arita M."/>
        </authorList>
    </citation>
    <scope>NUCLEOTIDE SEQUENCE</scope>
    <source>
        <strain evidence="2">Hamamatsu line</strain>
    </source>
</reference>
<feature type="compositionally biased region" description="Polar residues" evidence="1">
    <location>
        <begin position="464"/>
        <end position="474"/>
    </location>
</feature>
<accession>A0A9W7I1I1</accession>
<evidence type="ECO:0000313" key="3">
    <source>
        <dbReference type="Proteomes" id="UP001165190"/>
    </source>
</evidence>
<protein>
    <submittedName>
        <fullName evidence="2">Uncharacterized protein</fullName>
    </submittedName>
</protein>
<keyword evidence="3" id="KW-1185">Reference proteome</keyword>
<feature type="compositionally biased region" description="Low complexity" evidence="1">
    <location>
        <begin position="1"/>
        <end position="13"/>
    </location>
</feature>
<organism evidence="2 3">
    <name type="scientific">Hibiscus trionum</name>
    <name type="common">Flower of an hour</name>
    <dbReference type="NCBI Taxonomy" id="183268"/>
    <lineage>
        <taxon>Eukaryota</taxon>
        <taxon>Viridiplantae</taxon>
        <taxon>Streptophyta</taxon>
        <taxon>Embryophyta</taxon>
        <taxon>Tracheophyta</taxon>
        <taxon>Spermatophyta</taxon>
        <taxon>Magnoliopsida</taxon>
        <taxon>eudicotyledons</taxon>
        <taxon>Gunneridae</taxon>
        <taxon>Pentapetalae</taxon>
        <taxon>rosids</taxon>
        <taxon>malvids</taxon>
        <taxon>Malvales</taxon>
        <taxon>Malvaceae</taxon>
        <taxon>Malvoideae</taxon>
        <taxon>Hibiscus</taxon>
    </lineage>
</organism>
<evidence type="ECO:0000313" key="2">
    <source>
        <dbReference type="EMBL" id="GMI87027.1"/>
    </source>
</evidence>
<feature type="region of interest" description="Disordered" evidence="1">
    <location>
        <begin position="183"/>
        <end position="225"/>
    </location>
</feature>
<dbReference type="PANTHER" id="PTHR47491">
    <property type="entry name" value="CAP-GLY DOMAIN LINKER"/>
    <property type="match status" value="1"/>
</dbReference>
<sequence>MKKLFFFKSSSSSGNGNALLPSRSADKQVFWENTLESGFNDQLGDKAEYSFLSPRRFFGKSRKQIPGSPSFSNSPAGLRRSRSLSSAAFLVDGLGQEHFPSSNDQNMSPNITSNQQYDQSSWQRTLTPEKKSKAKRPEVEANGFQRPYPSSSSRIRHDSLGSSSSCSRNVSSKFVDRYIDGEQLQESSKSKNSSKINNIGNGGGRLPPQVHYTAPPSPTESVKEKNKFNSFREAKGMHLQFLSSDWAENGFGHESPRRIAKNVIERLSQTHIPRSSSKEFDLHILITTEDVYDGYLNRCPGSKLDMLAQNGCAMDEPYDNDIGYHEDISDLELQRRSKEAGERLLLLSEALEQESFLRNIGFNVSSLAVTIRSLSEDKINLALEVSELLQSRIAERDRTRKEMRMARAEMESQTKKLEVEKHEIQLGLEKELDRRSSDWLSKLEKYRLEEQRLRERVRELAEQNVSLQREVSSLNEKKTETEA</sequence>
<gene>
    <name evidence="2" type="ORF">HRI_002372000</name>
</gene>
<feature type="compositionally biased region" description="Polar residues" evidence="1">
    <location>
        <begin position="99"/>
        <end position="126"/>
    </location>
</feature>
<comment type="caution">
    <text evidence="2">The sequence shown here is derived from an EMBL/GenBank/DDBJ whole genome shotgun (WGS) entry which is preliminary data.</text>
</comment>
<feature type="compositionally biased region" description="Basic and acidic residues" evidence="1">
    <location>
        <begin position="127"/>
        <end position="139"/>
    </location>
</feature>
<feature type="region of interest" description="Disordered" evidence="1">
    <location>
        <begin position="464"/>
        <end position="483"/>
    </location>
</feature>
<feature type="region of interest" description="Disordered" evidence="1">
    <location>
        <begin position="95"/>
        <end position="168"/>
    </location>
</feature>
<dbReference type="OrthoDB" id="1938127at2759"/>
<dbReference type="PANTHER" id="PTHR47491:SF5">
    <property type="entry name" value="CAP-GLY DOMAIN LINKER"/>
    <property type="match status" value="1"/>
</dbReference>